<evidence type="ECO:0000313" key="2">
    <source>
        <dbReference type="EMBL" id="MFD1411553.1"/>
    </source>
</evidence>
<organism evidence="2 3">
    <name type="scientific">Lapidilactobacillus gannanensis</name>
    <dbReference type="NCBI Taxonomy" id="2486002"/>
    <lineage>
        <taxon>Bacteria</taxon>
        <taxon>Bacillati</taxon>
        <taxon>Bacillota</taxon>
        <taxon>Bacilli</taxon>
        <taxon>Lactobacillales</taxon>
        <taxon>Lactobacillaceae</taxon>
        <taxon>Lapidilactobacillus</taxon>
    </lineage>
</organism>
<evidence type="ECO:0000259" key="1">
    <source>
        <dbReference type="SMART" id="SM01022"/>
    </source>
</evidence>
<dbReference type="InterPro" id="IPR007374">
    <property type="entry name" value="ASCH_domain"/>
</dbReference>
<dbReference type="PIRSF" id="PIRSF021320">
    <property type="entry name" value="DUF984"/>
    <property type="match status" value="1"/>
</dbReference>
<dbReference type="EMBL" id="JBHTOH010000081">
    <property type="protein sequence ID" value="MFD1411553.1"/>
    <property type="molecule type" value="Genomic_DNA"/>
</dbReference>
<keyword evidence="3" id="KW-1185">Reference proteome</keyword>
<sequence length="160" mass="18060">MTPDNFFEQAKVTLNLPANTPLQSAYQFGVDADTLADLVLTGTKTATTSAYDLYEPDEALPQVGSYDIILNSKNEPICVTFTDSVEIKPFREVGADHAYHEGEGDRSYDYWRQVHLEFFIQEYADEAGKVFDPDTATMVLERFHVVYPVKDSDSEDKQTD</sequence>
<dbReference type="Pfam" id="PF04266">
    <property type="entry name" value="ASCH"/>
    <property type="match status" value="1"/>
</dbReference>
<proteinExistence type="predicted"/>
<protein>
    <submittedName>
        <fullName evidence="2">ASCH domain-containing protein</fullName>
    </submittedName>
</protein>
<dbReference type="PANTHER" id="PTHR39203">
    <property type="entry name" value="CYTOPLASMIC PROTEIN-RELATED"/>
    <property type="match status" value="1"/>
</dbReference>
<dbReference type="SUPFAM" id="SSF88697">
    <property type="entry name" value="PUA domain-like"/>
    <property type="match status" value="1"/>
</dbReference>
<dbReference type="Proteomes" id="UP001597191">
    <property type="component" value="Unassembled WGS sequence"/>
</dbReference>
<dbReference type="InterPro" id="IPR009326">
    <property type="entry name" value="DUF984"/>
</dbReference>
<comment type="caution">
    <text evidence="2">The sequence shown here is derived from an EMBL/GenBank/DDBJ whole genome shotgun (WGS) entry which is preliminary data.</text>
</comment>
<name>A0ABW4BP07_9LACO</name>
<dbReference type="SMART" id="SM01022">
    <property type="entry name" value="ASCH"/>
    <property type="match status" value="1"/>
</dbReference>
<reference evidence="3" key="1">
    <citation type="journal article" date="2019" name="Int. J. Syst. Evol. Microbiol.">
        <title>The Global Catalogue of Microorganisms (GCM) 10K type strain sequencing project: providing services to taxonomists for standard genome sequencing and annotation.</title>
        <authorList>
            <consortium name="The Broad Institute Genomics Platform"/>
            <consortium name="The Broad Institute Genome Sequencing Center for Infectious Disease"/>
            <person name="Wu L."/>
            <person name="Ma J."/>
        </authorList>
    </citation>
    <scope>NUCLEOTIDE SEQUENCE [LARGE SCALE GENOMIC DNA]</scope>
    <source>
        <strain evidence="3">CCM 8937</strain>
    </source>
</reference>
<dbReference type="RefSeq" id="WP_125650773.1">
    <property type="nucleotide sequence ID" value="NZ_JBHTOH010000081.1"/>
</dbReference>
<dbReference type="Gene3D" id="3.10.400.10">
    <property type="entry name" value="Sulfate adenylyltransferase"/>
    <property type="match status" value="1"/>
</dbReference>
<evidence type="ECO:0000313" key="3">
    <source>
        <dbReference type="Proteomes" id="UP001597191"/>
    </source>
</evidence>
<accession>A0ABW4BP07</accession>
<gene>
    <name evidence="2" type="ORF">ACFQ4R_08155</name>
</gene>
<dbReference type="PANTHER" id="PTHR39203:SF1">
    <property type="entry name" value="CYTOPLASMIC PROTEIN"/>
    <property type="match status" value="1"/>
</dbReference>
<dbReference type="CDD" id="cd06553">
    <property type="entry name" value="ASCH_Ef3133_like"/>
    <property type="match status" value="1"/>
</dbReference>
<feature type="domain" description="ASCH" evidence="1">
    <location>
        <begin position="26"/>
        <end position="147"/>
    </location>
</feature>
<dbReference type="InterPro" id="IPR015947">
    <property type="entry name" value="PUA-like_sf"/>
</dbReference>